<reference evidence="1 2" key="1">
    <citation type="submission" date="2020-06" db="EMBL/GenBank/DDBJ databases">
        <title>Whole-genome sequence of Allochromatium humboldtianum DSM 21881, type strain.</title>
        <authorList>
            <person name="Kyndt J.A."/>
            <person name="Meyer T.E."/>
        </authorList>
    </citation>
    <scope>NUCLEOTIDE SEQUENCE [LARGE SCALE GENOMIC DNA]</scope>
    <source>
        <strain evidence="1 2">DSM 21881</strain>
    </source>
</reference>
<dbReference type="RefSeq" id="WP_176974716.1">
    <property type="nucleotide sequence ID" value="NZ_JABZEO010000001.1"/>
</dbReference>
<comment type="caution">
    <text evidence="1">The sequence shown here is derived from an EMBL/GenBank/DDBJ whole genome shotgun (WGS) entry which is preliminary data.</text>
</comment>
<dbReference type="Gene3D" id="3.40.50.150">
    <property type="entry name" value="Vaccinia Virus protein VP39"/>
    <property type="match status" value="1"/>
</dbReference>
<dbReference type="GO" id="GO:0008168">
    <property type="term" value="F:methyltransferase activity"/>
    <property type="evidence" value="ECO:0007669"/>
    <property type="project" value="UniProtKB-KW"/>
</dbReference>
<proteinExistence type="predicted"/>
<dbReference type="SUPFAM" id="SSF53335">
    <property type="entry name" value="S-adenosyl-L-methionine-dependent methyltransferases"/>
    <property type="match status" value="1"/>
</dbReference>
<dbReference type="GO" id="GO:0032259">
    <property type="term" value="P:methylation"/>
    <property type="evidence" value="ECO:0007669"/>
    <property type="project" value="UniProtKB-KW"/>
</dbReference>
<dbReference type="InterPro" id="IPR029063">
    <property type="entry name" value="SAM-dependent_MTases_sf"/>
</dbReference>
<sequence>MPFSNCEQITPIVSEIRSLRPDSVLDVGCGLGLYGMLCRIFLDLYDDEAFISKLETECKIDWRVRIDAIEGTSVYLPYIPGWVYDDVQCGNALDILRDLKDGAYDLVLALAILEHFDRDDGLEFLSHLKRIGRKVIISVPKNVMPQEVSGYPYETHRSHWSDTDLAACGFNRFIPHFGAWIAIHDPEIGPVAQAARQASLARQALTFSGESSLKNGSATPALAEVKASLSTITDLLSEIREQQEVTNSERLSLRFRWHSLVSRGASKLRQRQ</sequence>
<gene>
    <name evidence="1" type="ORF">HW932_01425</name>
</gene>
<evidence type="ECO:0000313" key="2">
    <source>
        <dbReference type="Proteomes" id="UP000592294"/>
    </source>
</evidence>
<organism evidence="1 2">
    <name type="scientific">Allochromatium humboldtianum</name>
    <dbReference type="NCBI Taxonomy" id="504901"/>
    <lineage>
        <taxon>Bacteria</taxon>
        <taxon>Pseudomonadati</taxon>
        <taxon>Pseudomonadota</taxon>
        <taxon>Gammaproteobacteria</taxon>
        <taxon>Chromatiales</taxon>
        <taxon>Chromatiaceae</taxon>
        <taxon>Allochromatium</taxon>
    </lineage>
</organism>
<keyword evidence="1" id="KW-0489">Methyltransferase</keyword>
<dbReference type="AlphaFoldDB" id="A0A850RE30"/>
<evidence type="ECO:0000313" key="1">
    <source>
        <dbReference type="EMBL" id="NVZ07921.1"/>
    </source>
</evidence>
<keyword evidence="1" id="KW-0808">Transferase</keyword>
<protein>
    <submittedName>
        <fullName evidence="1">Class I SAM-dependent methyltransferase</fullName>
    </submittedName>
</protein>
<name>A0A850RE30_9GAMM</name>
<accession>A0A850RE30</accession>
<dbReference type="Proteomes" id="UP000592294">
    <property type="component" value="Unassembled WGS sequence"/>
</dbReference>
<dbReference type="EMBL" id="JABZEO010000001">
    <property type="protein sequence ID" value="NVZ07921.1"/>
    <property type="molecule type" value="Genomic_DNA"/>
</dbReference>
<keyword evidence="2" id="KW-1185">Reference proteome</keyword>